<organism evidence="1 2">
    <name type="scientific">Cryptosporidium canis</name>
    <dbReference type="NCBI Taxonomy" id="195482"/>
    <lineage>
        <taxon>Eukaryota</taxon>
        <taxon>Sar</taxon>
        <taxon>Alveolata</taxon>
        <taxon>Apicomplexa</taxon>
        <taxon>Conoidasida</taxon>
        <taxon>Coccidia</taxon>
        <taxon>Eucoccidiorida</taxon>
        <taxon>Eimeriorina</taxon>
        <taxon>Cryptosporidiidae</taxon>
        <taxon>Cryptosporidium</taxon>
    </lineage>
</organism>
<comment type="caution">
    <text evidence="1">The sequence shown here is derived from an EMBL/GenBank/DDBJ whole genome shotgun (WGS) entry which is preliminary data.</text>
</comment>
<accession>A0ABQ8P3M6</accession>
<keyword evidence="2" id="KW-1185">Reference proteome</keyword>
<gene>
    <name evidence="1" type="ORF">OJ252_3003</name>
</gene>
<protein>
    <submittedName>
        <fullName evidence="1">Uncharacterized protein</fullName>
    </submittedName>
</protein>
<name>A0ABQ8P3M6_9CRYT</name>
<proteinExistence type="predicted"/>
<sequence length="92" mass="9418">MASTRAGMGRGVVVSPLNLELLGSGGEGCEGSQNLRTATLSFCEVSHRGDSGGGGVGGGEVDDFAALEDDFRVRVKDNGDPVSHQSELPEVL</sequence>
<evidence type="ECO:0000313" key="2">
    <source>
        <dbReference type="Proteomes" id="UP001071777"/>
    </source>
</evidence>
<evidence type="ECO:0000313" key="1">
    <source>
        <dbReference type="EMBL" id="KAJ1606977.1"/>
    </source>
</evidence>
<dbReference type="Proteomes" id="UP001071777">
    <property type="component" value="Unassembled WGS sequence"/>
</dbReference>
<dbReference type="EMBL" id="JAPCXB010000127">
    <property type="protein sequence ID" value="KAJ1606977.1"/>
    <property type="molecule type" value="Genomic_DNA"/>
</dbReference>
<reference evidence="1" key="1">
    <citation type="submission" date="2022-10" db="EMBL/GenBank/DDBJ databases">
        <title>Adaptive evolution leads to modifications in subtelomeric GC content in a zoonotic Cryptosporidium species.</title>
        <authorList>
            <person name="Li J."/>
            <person name="Feng Y."/>
            <person name="Xiao L."/>
        </authorList>
    </citation>
    <scope>NUCLEOTIDE SEQUENCE</scope>
    <source>
        <strain evidence="1">25894</strain>
    </source>
</reference>